<comment type="caution">
    <text evidence="2">The sequence shown here is derived from an EMBL/GenBank/DDBJ whole genome shotgun (WGS) entry which is preliminary data.</text>
</comment>
<gene>
    <name evidence="2" type="ORF">SteCoe_11634</name>
</gene>
<keyword evidence="3" id="KW-1185">Reference proteome</keyword>
<keyword evidence="1" id="KW-0175">Coiled coil</keyword>
<feature type="coiled-coil region" evidence="1">
    <location>
        <begin position="171"/>
        <end position="198"/>
    </location>
</feature>
<organism evidence="2 3">
    <name type="scientific">Stentor coeruleus</name>
    <dbReference type="NCBI Taxonomy" id="5963"/>
    <lineage>
        <taxon>Eukaryota</taxon>
        <taxon>Sar</taxon>
        <taxon>Alveolata</taxon>
        <taxon>Ciliophora</taxon>
        <taxon>Postciliodesmatophora</taxon>
        <taxon>Heterotrichea</taxon>
        <taxon>Heterotrichida</taxon>
        <taxon>Stentoridae</taxon>
        <taxon>Stentor</taxon>
    </lineage>
</organism>
<evidence type="ECO:0000256" key="1">
    <source>
        <dbReference type="SAM" id="Coils"/>
    </source>
</evidence>
<dbReference type="AlphaFoldDB" id="A0A1R2CCT9"/>
<dbReference type="EMBL" id="MPUH01000195">
    <property type="protein sequence ID" value="OMJ86780.1"/>
    <property type="molecule type" value="Genomic_DNA"/>
</dbReference>
<evidence type="ECO:0000313" key="3">
    <source>
        <dbReference type="Proteomes" id="UP000187209"/>
    </source>
</evidence>
<accession>A0A1R2CCT9</accession>
<reference evidence="2 3" key="1">
    <citation type="submission" date="2016-11" db="EMBL/GenBank/DDBJ databases">
        <title>The macronuclear genome of Stentor coeruleus: a giant cell with tiny introns.</title>
        <authorList>
            <person name="Slabodnick M."/>
            <person name="Ruby J.G."/>
            <person name="Reiff S.B."/>
            <person name="Swart E.C."/>
            <person name="Gosai S."/>
            <person name="Prabakaran S."/>
            <person name="Witkowska E."/>
            <person name="Larue G.E."/>
            <person name="Fisher S."/>
            <person name="Freeman R.M."/>
            <person name="Gunawardena J."/>
            <person name="Chu W."/>
            <person name="Stover N.A."/>
            <person name="Gregory B.D."/>
            <person name="Nowacki M."/>
            <person name="Derisi J."/>
            <person name="Roy S.W."/>
            <person name="Marshall W.F."/>
            <person name="Sood P."/>
        </authorList>
    </citation>
    <scope>NUCLEOTIDE SEQUENCE [LARGE SCALE GENOMIC DNA]</scope>
    <source>
        <strain evidence="2">WM001</strain>
    </source>
</reference>
<evidence type="ECO:0000313" key="2">
    <source>
        <dbReference type="EMBL" id="OMJ86780.1"/>
    </source>
</evidence>
<sequence>MNKGRIQSEAFMRRCRVSVTNPIPAPNPNTATSDITECWSPNNGIPPPPREAAISEENSMVSDSSDSISEQPLDTEIVNIKNITQALHSGISSKLKNCRRKNHDFSIKHEELNSKVLIYQRELETAKGSVNQLLQETSLTHQFIKNLRESFKFKDFRVNQEEVFACGSYGENNIVDTIKKLKDEVESMKTKIESEQIKYQKSTMATQSNNEYEKICEFDRAKKEGCGCEVF</sequence>
<dbReference type="Proteomes" id="UP000187209">
    <property type="component" value="Unassembled WGS sequence"/>
</dbReference>
<protein>
    <submittedName>
        <fullName evidence="2">Uncharacterized protein</fullName>
    </submittedName>
</protein>
<proteinExistence type="predicted"/>
<name>A0A1R2CCT9_9CILI</name>